<dbReference type="InterPro" id="IPR003594">
    <property type="entry name" value="HATPase_dom"/>
</dbReference>
<organism evidence="13">
    <name type="scientific">Desulfatirhabdium butyrativorans</name>
    <dbReference type="NCBI Taxonomy" id="340467"/>
    <lineage>
        <taxon>Bacteria</taxon>
        <taxon>Pseudomonadati</taxon>
        <taxon>Thermodesulfobacteriota</taxon>
        <taxon>Desulfobacteria</taxon>
        <taxon>Desulfobacterales</taxon>
        <taxon>Desulfatirhabdiaceae</taxon>
        <taxon>Desulfatirhabdium</taxon>
    </lineage>
</organism>
<protein>
    <recommendedName>
        <fullName evidence="2">histidine kinase</fullName>
        <ecNumber evidence="2">2.7.13.3</ecNumber>
    </recommendedName>
</protein>
<accession>A0A7C4MT20</accession>
<dbReference type="SMART" id="SM00448">
    <property type="entry name" value="REC"/>
    <property type="match status" value="1"/>
</dbReference>
<dbReference type="EMBL" id="DSUH01000168">
    <property type="protein sequence ID" value="HGU32619.1"/>
    <property type="molecule type" value="Genomic_DNA"/>
</dbReference>
<dbReference type="Gene3D" id="3.30.450.20">
    <property type="entry name" value="PAS domain"/>
    <property type="match status" value="1"/>
</dbReference>
<feature type="domain" description="PAS" evidence="12">
    <location>
        <begin position="34"/>
        <end position="79"/>
    </location>
</feature>
<dbReference type="GO" id="GO:0000155">
    <property type="term" value="F:phosphorelay sensor kinase activity"/>
    <property type="evidence" value="ECO:0007669"/>
    <property type="project" value="InterPro"/>
</dbReference>
<dbReference type="SMART" id="SM00388">
    <property type="entry name" value="HisKA"/>
    <property type="match status" value="1"/>
</dbReference>
<dbReference type="GO" id="GO:0005524">
    <property type="term" value="F:ATP binding"/>
    <property type="evidence" value="ECO:0007669"/>
    <property type="project" value="UniProtKB-KW"/>
</dbReference>
<dbReference type="InterPro" id="IPR000014">
    <property type="entry name" value="PAS"/>
</dbReference>
<dbReference type="Gene3D" id="3.30.565.10">
    <property type="entry name" value="Histidine kinase-like ATPase, C-terminal domain"/>
    <property type="match status" value="1"/>
</dbReference>
<dbReference type="SUPFAM" id="SSF47384">
    <property type="entry name" value="Homodimeric domain of signal transducing histidine kinase"/>
    <property type="match status" value="1"/>
</dbReference>
<dbReference type="PANTHER" id="PTHR43065:SF46">
    <property type="entry name" value="C4-DICARBOXYLATE TRANSPORT SENSOR PROTEIN DCTB"/>
    <property type="match status" value="1"/>
</dbReference>
<dbReference type="Gene3D" id="1.10.287.130">
    <property type="match status" value="1"/>
</dbReference>
<evidence type="ECO:0000256" key="9">
    <source>
        <dbReference type="PROSITE-ProRule" id="PRU00169"/>
    </source>
</evidence>
<dbReference type="PANTHER" id="PTHR43065">
    <property type="entry name" value="SENSOR HISTIDINE KINASE"/>
    <property type="match status" value="1"/>
</dbReference>
<keyword evidence="8" id="KW-0902">Two-component regulatory system</keyword>
<evidence type="ECO:0000256" key="2">
    <source>
        <dbReference type="ARBA" id="ARBA00012438"/>
    </source>
</evidence>
<evidence type="ECO:0000256" key="8">
    <source>
        <dbReference type="ARBA" id="ARBA00023012"/>
    </source>
</evidence>
<dbReference type="PROSITE" id="PS50109">
    <property type="entry name" value="HIS_KIN"/>
    <property type="match status" value="1"/>
</dbReference>
<dbReference type="InterPro" id="IPR035965">
    <property type="entry name" value="PAS-like_dom_sf"/>
</dbReference>
<dbReference type="SUPFAM" id="SSF52172">
    <property type="entry name" value="CheY-like"/>
    <property type="match status" value="1"/>
</dbReference>
<evidence type="ECO:0000259" key="10">
    <source>
        <dbReference type="PROSITE" id="PS50109"/>
    </source>
</evidence>
<dbReference type="InterPro" id="IPR001789">
    <property type="entry name" value="Sig_transdc_resp-reg_receiver"/>
</dbReference>
<feature type="domain" description="Response regulatory" evidence="11">
    <location>
        <begin position="397"/>
        <end position="513"/>
    </location>
</feature>
<dbReference type="InterPro" id="IPR005467">
    <property type="entry name" value="His_kinase_dom"/>
</dbReference>
<dbReference type="InterPro" id="IPR013656">
    <property type="entry name" value="PAS_4"/>
</dbReference>
<dbReference type="PRINTS" id="PR00344">
    <property type="entry name" value="BCTRLSENSOR"/>
</dbReference>
<dbReference type="EC" id="2.7.13.3" evidence="2"/>
<feature type="modified residue" description="4-aspartylphosphate" evidence="9">
    <location>
        <position position="448"/>
    </location>
</feature>
<feature type="domain" description="Histidine kinase" evidence="10">
    <location>
        <begin position="152"/>
        <end position="376"/>
    </location>
</feature>
<dbReference type="SMART" id="SM00387">
    <property type="entry name" value="HATPase_c"/>
    <property type="match status" value="1"/>
</dbReference>
<evidence type="ECO:0000256" key="3">
    <source>
        <dbReference type="ARBA" id="ARBA00022553"/>
    </source>
</evidence>
<dbReference type="SUPFAM" id="SSF55785">
    <property type="entry name" value="PYP-like sensor domain (PAS domain)"/>
    <property type="match status" value="1"/>
</dbReference>
<dbReference type="PROSITE" id="PS50112">
    <property type="entry name" value="PAS"/>
    <property type="match status" value="1"/>
</dbReference>
<evidence type="ECO:0000256" key="6">
    <source>
        <dbReference type="ARBA" id="ARBA00022777"/>
    </source>
</evidence>
<gene>
    <name evidence="13" type="ORF">ENS29_07170</name>
</gene>
<dbReference type="Pfam" id="PF00072">
    <property type="entry name" value="Response_reg"/>
    <property type="match status" value="1"/>
</dbReference>
<dbReference type="InterPro" id="IPR036097">
    <property type="entry name" value="HisK_dim/P_sf"/>
</dbReference>
<sequence>MTLSETEILALKKRKRQYRLLFQNLAMAFALHEILLDEAGNPIDYRFLEVNPAFEKQTGLKASEILGKTVRQILPTIEPYWIETYGRVALTGEPIQFEYFSGPLGKHYNVTAYSPEPGQFACLFLDITESVELKKRLMQAQKMETIGALAGGIAHDFNNILFPISGIAQMMMWDTPKGSQAWENLDKIYQASKRAAELVKQILSFSRQTETTRMPMLLQPVVKEVFKLTRSIIPSNFEMKLFVESRPLRINGDSSNIHQVLMNLITNAYHAVQTNGGSIDVNLEEVVLNEGCPPEGIHLPAGRYARIRVKDTGCGIDGTILEKIFDPYFTTKPPETGTGLGLSVVRGIVTDLDGDIRVESEPGRGTCFDVYLPLLPDEVLEAGRKEEEAMIPGGTETILLVDDDRQIIDMEKRILERLGYTVEALTRSDEALAKFEEKPKGYDVVISDMSMPKMTGEELLKRMLAIRPDMPTILCTGFSELIREETIKAIGIRALAPKPLVAESLAVLIRKVLDNQ</sequence>
<dbReference type="SUPFAM" id="SSF55874">
    <property type="entry name" value="ATPase domain of HSP90 chaperone/DNA topoisomerase II/histidine kinase"/>
    <property type="match status" value="1"/>
</dbReference>
<evidence type="ECO:0000256" key="1">
    <source>
        <dbReference type="ARBA" id="ARBA00000085"/>
    </source>
</evidence>
<dbReference type="CDD" id="cd00130">
    <property type="entry name" value="PAS"/>
    <property type="match status" value="1"/>
</dbReference>
<name>A0A7C4MT20_9BACT</name>
<dbReference type="InterPro" id="IPR011006">
    <property type="entry name" value="CheY-like_superfamily"/>
</dbReference>
<keyword evidence="5" id="KW-0547">Nucleotide-binding</keyword>
<keyword evidence="4" id="KW-0808">Transferase</keyword>
<comment type="caution">
    <text evidence="13">The sequence shown here is derived from an EMBL/GenBank/DDBJ whole genome shotgun (WGS) entry which is preliminary data.</text>
</comment>
<comment type="catalytic activity">
    <reaction evidence="1">
        <text>ATP + protein L-histidine = ADP + protein N-phospho-L-histidine.</text>
        <dbReference type="EC" id="2.7.13.3"/>
    </reaction>
</comment>
<dbReference type="Pfam" id="PF00512">
    <property type="entry name" value="HisKA"/>
    <property type="match status" value="1"/>
</dbReference>
<dbReference type="NCBIfam" id="TIGR00229">
    <property type="entry name" value="sensory_box"/>
    <property type="match status" value="1"/>
</dbReference>
<evidence type="ECO:0000256" key="4">
    <source>
        <dbReference type="ARBA" id="ARBA00022679"/>
    </source>
</evidence>
<dbReference type="Pfam" id="PF08448">
    <property type="entry name" value="PAS_4"/>
    <property type="match status" value="1"/>
</dbReference>
<reference evidence="13" key="1">
    <citation type="journal article" date="2020" name="mSystems">
        <title>Genome- and Community-Level Interaction Insights into Carbon Utilization and Element Cycling Functions of Hydrothermarchaeota in Hydrothermal Sediment.</title>
        <authorList>
            <person name="Zhou Z."/>
            <person name="Liu Y."/>
            <person name="Xu W."/>
            <person name="Pan J."/>
            <person name="Luo Z.H."/>
            <person name="Li M."/>
        </authorList>
    </citation>
    <scope>NUCLEOTIDE SEQUENCE [LARGE SCALE GENOMIC DNA]</scope>
    <source>
        <strain evidence="13">SpSt-477</strain>
    </source>
</reference>
<evidence type="ECO:0000259" key="11">
    <source>
        <dbReference type="PROSITE" id="PS50110"/>
    </source>
</evidence>
<dbReference type="AlphaFoldDB" id="A0A7C4MT20"/>
<evidence type="ECO:0000259" key="12">
    <source>
        <dbReference type="PROSITE" id="PS50112"/>
    </source>
</evidence>
<dbReference type="Gene3D" id="3.40.50.2300">
    <property type="match status" value="1"/>
</dbReference>
<evidence type="ECO:0000256" key="7">
    <source>
        <dbReference type="ARBA" id="ARBA00022840"/>
    </source>
</evidence>
<evidence type="ECO:0000313" key="13">
    <source>
        <dbReference type="EMBL" id="HGU32619.1"/>
    </source>
</evidence>
<dbReference type="InterPro" id="IPR036890">
    <property type="entry name" value="HATPase_C_sf"/>
</dbReference>
<proteinExistence type="predicted"/>
<dbReference type="InterPro" id="IPR004358">
    <property type="entry name" value="Sig_transdc_His_kin-like_C"/>
</dbReference>
<dbReference type="PROSITE" id="PS50110">
    <property type="entry name" value="RESPONSE_REGULATORY"/>
    <property type="match status" value="1"/>
</dbReference>
<keyword evidence="7" id="KW-0067">ATP-binding</keyword>
<keyword evidence="3 9" id="KW-0597">Phosphoprotein</keyword>
<keyword evidence="6" id="KW-0418">Kinase</keyword>
<dbReference type="Pfam" id="PF02518">
    <property type="entry name" value="HATPase_c"/>
    <property type="match status" value="1"/>
</dbReference>
<evidence type="ECO:0000256" key="5">
    <source>
        <dbReference type="ARBA" id="ARBA00022741"/>
    </source>
</evidence>
<dbReference type="InterPro" id="IPR003661">
    <property type="entry name" value="HisK_dim/P_dom"/>
</dbReference>